<keyword evidence="2" id="KW-1185">Reference proteome</keyword>
<proteinExistence type="predicted"/>
<dbReference type="RefSeq" id="WP_218091998.1">
    <property type="nucleotide sequence ID" value="NZ_CAJVAS010000007.1"/>
</dbReference>
<dbReference type="InterPro" id="IPR045383">
    <property type="entry name" value="DUF6528"/>
</dbReference>
<name>A0A916K3F3_9BACL</name>
<dbReference type="EMBL" id="CAJVAS010000007">
    <property type="protein sequence ID" value="CAG7619535.1"/>
    <property type="molecule type" value="Genomic_DNA"/>
</dbReference>
<comment type="caution">
    <text evidence="1">The sequence shown here is derived from an EMBL/GenBank/DDBJ whole genome shotgun (WGS) entry which is preliminary data.</text>
</comment>
<organism evidence="1 2">
    <name type="scientific">Paenibacillus solanacearum</name>
    <dbReference type="NCBI Taxonomy" id="2048548"/>
    <lineage>
        <taxon>Bacteria</taxon>
        <taxon>Bacillati</taxon>
        <taxon>Bacillota</taxon>
        <taxon>Bacilli</taxon>
        <taxon>Bacillales</taxon>
        <taxon>Paenibacillaceae</taxon>
        <taxon>Paenibacillus</taxon>
    </lineage>
</organism>
<gene>
    <name evidence="1" type="ORF">PAESOLCIP111_02220</name>
</gene>
<accession>A0A916K3F3</accession>
<dbReference type="AlphaFoldDB" id="A0A916K3F3"/>
<dbReference type="Pfam" id="PF20138">
    <property type="entry name" value="DUF6528"/>
    <property type="match status" value="1"/>
</dbReference>
<dbReference type="Proteomes" id="UP000693672">
    <property type="component" value="Unassembled WGS sequence"/>
</dbReference>
<evidence type="ECO:0000313" key="2">
    <source>
        <dbReference type="Proteomes" id="UP000693672"/>
    </source>
</evidence>
<evidence type="ECO:0008006" key="3">
    <source>
        <dbReference type="Google" id="ProtNLM"/>
    </source>
</evidence>
<evidence type="ECO:0000313" key="1">
    <source>
        <dbReference type="EMBL" id="CAG7619535.1"/>
    </source>
</evidence>
<protein>
    <recommendedName>
        <fullName evidence="3">WD40 repeat domain-containing protein</fullName>
    </recommendedName>
</protein>
<sequence length="300" mass="32730">MDNTTYIDDRLIAVTDQGSRRILVFDPAGKDWNASEALKWSWAPNASNGFTDEPQGWGLPSDVKLRKNAALGGESMIVCDSYGLAAIVPYPAGNARQWSQTIPGNLHAVELLPDGNLAIAASTGGWVRLYASSQGPDAAQHAHCDLPGAHGVLWDPEERVLWAVGDEWLVALRVGGTASEPELAEDAERKFRLPTLWGHDLYPVYGDPDKLWVTTNTAVYQFSKSAQAFLTTYTGADEINRAHVKGIGNRRSGQVALTAPRKGGLYAWTTDTVHTYHPNASFSLEGGAFYKARIWSAEYQ</sequence>
<reference evidence="1" key="1">
    <citation type="submission" date="2021-06" db="EMBL/GenBank/DDBJ databases">
        <authorList>
            <person name="Criscuolo A."/>
        </authorList>
    </citation>
    <scope>NUCLEOTIDE SEQUENCE</scope>
    <source>
        <strain evidence="1">CIP111600</strain>
    </source>
</reference>